<feature type="region of interest" description="Disordered" evidence="3">
    <location>
        <begin position="963"/>
        <end position="1093"/>
    </location>
</feature>
<organism evidence="6 7">
    <name type="scientific">Apophysomyces ossiformis</name>
    <dbReference type="NCBI Taxonomy" id="679940"/>
    <lineage>
        <taxon>Eukaryota</taxon>
        <taxon>Fungi</taxon>
        <taxon>Fungi incertae sedis</taxon>
        <taxon>Mucoromycota</taxon>
        <taxon>Mucoromycotina</taxon>
        <taxon>Mucoromycetes</taxon>
        <taxon>Mucorales</taxon>
        <taxon>Mucorineae</taxon>
        <taxon>Mucoraceae</taxon>
        <taxon>Apophysomyces</taxon>
    </lineage>
</organism>
<dbReference type="Gene3D" id="1.10.8.270">
    <property type="entry name" value="putative rabgap domain of human tbc1 domain family member 14 like domains"/>
    <property type="match status" value="1"/>
</dbReference>
<protein>
    <submittedName>
        <fullName evidence="6">Uncharacterized protein</fullName>
    </submittedName>
</protein>
<evidence type="ECO:0000313" key="7">
    <source>
        <dbReference type="Proteomes" id="UP000605846"/>
    </source>
</evidence>
<dbReference type="PANTHER" id="PTHR47219">
    <property type="entry name" value="RAB GTPASE-ACTIVATING PROTEIN 1-LIKE"/>
    <property type="match status" value="1"/>
</dbReference>
<gene>
    <name evidence="6" type="ORF">EC973_006878</name>
</gene>
<sequence>MPNLLAPLDILDDSEKEAFVVTKINSIVTRRDAGTDEISTDEKVRNASRSFRQTFDVAATERLVNYYSCAYHTARLTSQGWLYISENYVAFYSYLLGFETKVLMELKDIQDIKKEKSKRGMFADAIRIVMKDKAEHFFSNLFKRDEVHDILVQLTGLAMQRLLKNTALEQSPGGEISIDIQDSDIDAVSDKDLVVGNITALPASKIRELVQPLKTNLAAQKRDERFRARFRLPITESLLQTIDALHPVEEQSSLSHEKKTFIYSGQLYLSESFLAFSSTNKGRFIETVLPLYTIRRVEKLNSPSHPFSIKIVNWHQGNSIFHLNAPKERYEPFSQDLTSNLRKQIKLMKMMKQFLATCPSEAVAADKEQEEIDKIPGGLGLTFGFPGDPKKLKDRSKMKLWKKFYQEHGRNLTAVRTAHFSKLVRVGLPNRLRGEIWETCSGAIYQRFMNQGLYNRILEENKNKNSLSLEEIEKDLNRSLPEYSAYQTEQGINSLRRVLSAYSWKDPELGYCQAMNIVTSAILIYMNEEQAFFTLSVLCDDMLPGYYSTSMYGALLDQIIFEHLLETTMPILHTHFKKTDIQLSVACLPWFLSLYINSMPLLFAFRVLDCFFMDGPKVLFQIGVANIFKAILKINGDALLETTDDGAFMNVLKSYFNSLNQPLYPNSENAKARTLTKFNELLLVAYREFSNITDEKVRELRQKHQLKVVAGIESFTKRSALRNIDDSAGLDKEELGIIYDKFYNVLYYKQKRSDRTDSRMDCASFETFIGSLASWANVSPQDRENGERHLKVGKAFLGRLYNKFDRNNVGNLSLQDVIIGIGSLIKGDHNAQIQLFFELHDVDQDGYLSKDELLQFSETLLWIFRNMQDETYLNSVSAFLRQAFEYSEATEEEKEKRLSLASLRMIVFADEVLEQFFDHEFVHSFNLSEKPAEKQRSLRREIFDGFFATGVKLANNGRNFLSPASSKTSVASSPVGSQPSLPALASTSASTLTVEPSTETPTIEVDKNLKDTTVVDEGADQHHTTELEDKKNEDQKVEPVSTVEKADADPEDEEEDEDEEDEGTDVLQEMEKLLKEYGDHRDDDEDEHDEDIA</sequence>
<feature type="compositionally biased region" description="Low complexity" evidence="3">
    <location>
        <begin position="963"/>
        <end position="993"/>
    </location>
</feature>
<evidence type="ECO:0000256" key="1">
    <source>
        <dbReference type="ARBA" id="ARBA00022468"/>
    </source>
</evidence>
<accession>A0A8H7ERZ7</accession>
<dbReference type="InterPro" id="IPR004182">
    <property type="entry name" value="GRAM"/>
</dbReference>
<dbReference type="InterPro" id="IPR011993">
    <property type="entry name" value="PH-like_dom_sf"/>
</dbReference>
<dbReference type="Gene3D" id="1.10.10.750">
    <property type="entry name" value="Ypt/Rab-GAP domain of gyp1p, domain 1"/>
    <property type="match status" value="1"/>
</dbReference>
<comment type="caution">
    <text evidence="6">The sequence shown here is derived from an EMBL/GenBank/DDBJ whole genome shotgun (WGS) entry which is preliminary data.</text>
</comment>
<dbReference type="SUPFAM" id="SSF47473">
    <property type="entry name" value="EF-hand"/>
    <property type="match status" value="1"/>
</dbReference>
<keyword evidence="7" id="KW-1185">Reference proteome</keyword>
<dbReference type="GO" id="GO:0031267">
    <property type="term" value="F:small GTPase binding"/>
    <property type="evidence" value="ECO:0007669"/>
    <property type="project" value="TreeGrafter"/>
</dbReference>
<feature type="compositionally biased region" description="Acidic residues" evidence="3">
    <location>
        <begin position="1082"/>
        <end position="1093"/>
    </location>
</feature>
<dbReference type="PROSITE" id="PS50086">
    <property type="entry name" value="TBC_RABGAP"/>
    <property type="match status" value="1"/>
</dbReference>
<dbReference type="InterPro" id="IPR000195">
    <property type="entry name" value="Rab-GAP-TBC_dom"/>
</dbReference>
<dbReference type="InterPro" id="IPR050302">
    <property type="entry name" value="Rab_GAP_TBC_domain"/>
</dbReference>
<evidence type="ECO:0000313" key="6">
    <source>
        <dbReference type="EMBL" id="KAF7727879.1"/>
    </source>
</evidence>
<evidence type="ECO:0000259" key="5">
    <source>
        <dbReference type="PROSITE" id="PS50222"/>
    </source>
</evidence>
<dbReference type="SMART" id="SM00568">
    <property type="entry name" value="GRAM"/>
    <property type="match status" value="2"/>
</dbReference>
<feature type="compositionally biased region" description="Basic and acidic residues" evidence="3">
    <location>
        <begin position="1069"/>
        <end position="1081"/>
    </location>
</feature>
<keyword evidence="2" id="KW-0106">Calcium</keyword>
<dbReference type="Pfam" id="PF00566">
    <property type="entry name" value="RabGAP-TBC"/>
    <property type="match status" value="1"/>
</dbReference>
<keyword evidence="1" id="KW-0343">GTPase activation</keyword>
<dbReference type="InterPro" id="IPR011992">
    <property type="entry name" value="EF-hand-dom_pair"/>
</dbReference>
<feature type="compositionally biased region" description="Basic and acidic residues" evidence="3">
    <location>
        <begin position="1019"/>
        <end position="1037"/>
    </location>
</feature>
<dbReference type="SUPFAM" id="SSF47923">
    <property type="entry name" value="Ypt/Rab-GAP domain of gyp1p"/>
    <property type="match status" value="2"/>
</dbReference>
<dbReference type="GO" id="GO:0005096">
    <property type="term" value="F:GTPase activator activity"/>
    <property type="evidence" value="ECO:0007669"/>
    <property type="project" value="UniProtKB-KW"/>
</dbReference>
<name>A0A8H7ERZ7_9FUNG</name>
<dbReference type="PROSITE" id="PS50222">
    <property type="entry name" value="EF_HAND_2"/>
    <property type="match status" value="1"/>
</dbReference>
<dbReference type="OrthoDB" id="17687at2759"/>
<dbReference type="GO" id="GO:0005509">
    <property type="term" value="F:calcium ion binding"/>
    <property type="evidence" value="ECO:0007669"/>
    <property type="project" value="InterPro"/>
</dbReference>
<dbReference type="EMBL" id="JABAYA010000047">
    <property type="protein sequence ID" value="KAF7727879.1"/>
    <property type="molecule type" value="Genomic_DNA"/>
</dbReference>
<dbReference type="SMART" id="SM00164">
    <property type="entry name" value="TBC"/>
    <property type="match status" value="1"/>
</dbReference>
<feature type="domain" description="EF-hand" evidence="5">
    <location>
        <begin position="828"/>
        <end position="863"/>
    </location>
</feature>
<dbReference type="InterPro" id="IPR018247">
    <property type="entry name" value="EF_Hand_1_Ca_BS"/>
</dbReference>
<dbReference type="PANTHER" id="PTHR47219:SF20">
    <property type="entry name" value="TBC1 DOMAIN FAMILY MEMBER 2B"/>
    <property type="match status" value="1"/>
</dbReference>
<evidence type="ECO:0000256" key="2">
    <source>
        <dbReference type="ARBA" id="ARBA00022837"/>
    </source>
</evidence>
<evidence type="ECO:0000256" key="3">
    <source>
        <dbReference type="SAM" id="MobiDB-lite"/>
    </source>
</evidence>
<dbReference type="AlphaFoldDB" id="A0A8H7ERZ7"/>
<dbReference type="Gene3D" id="1.10.238.10">
    <property type="entry name" value="EF-hand"/>
    <property type="match status" value="1"/>
</dbReference>
<dbReference type="Gene3D" id="1.10.472.80">
    <property type="entry name" value="Ypt/Rab-GAP domain of gyp1p, domain 3"/>
    <property type="match status" value="1"/>
</dbReference>
<dbReference type="Pfam" id="PF02893">
    <property type="entry name" value="GRAM"/>
    <property type="match status" value="2"/>
</dbReference>
<dbReference type="FunFam" id="1.10.8.270:FF:000002">
    <property type="entry name" value="TBC1 domain family member 9B"/>
    <property type="match status" value="1"/>
</dbReference>
<dbReference type="InterPro" id="IPR035969">
    <property type="entry name" value="Rab-GAP_TBC_sf"/>
</dbReference>
<dbReference type="PROSITE" id="PS00018">
    <property type="entry name" value="EF_HAND_1"/>
    <property type="match status" value="1"/>
</dbReference>
<dbReference type="Proteomes" id="UP000605846">
    <property type="component" value="Unassembled WGS sequence"/>
</dbReference>
<dbReference type="Gene3D" id="2.30.29.30">
    <property type="entry name" value="Pleckstrin-homology domain (PH domain)/Phosphotyrosine-binding domain (PTB)"/>
    <property type="match status" value="2"/>
</dbReference>
<feature type="domain" description="Rab-GAP TBC" evidence="4">
    <location>
        <begin position="427"/>
        <end position="615"/>
    </location>
</feature>
<reference evidence="6" key="1">
    <citation type="submission" date="2020-01" db="EMBL/GenBank/DDBJ databases">
        <title>Genome Sequencing of Three Apophysomyces-Like Fungal Strains Confirms a Novel Fungal Genus in the Mucoromycota with divergent Burkholderia-like Endosymbiotic Bacteria.</title>
        <authorList>
            <person name="Stajich J.E."/>
            <person name="Macias A.M."/>
            <person name="Carter-House D."/>
            <person name="Lovett B."/>
            <person name="Kasson L.R."/>
            <person name="Berry K."/>
            <person name="Grigoriev I."/>
            <person name="Chang Y."/>
            <person name="Spatafora J."/>
            <person name="Kasson M.T."/>
        </authorList>
    </citation>
    <scope>NUCLEOTIDE SEQUENCE</scope>
    <source>
        <strain evidence="6">NRRL A-21654</strain>
    </source>
</reference>
<proteinExistence type="predicted"/>
<dbReference type="InterPro" id="IPR002048">
    <property type="entry name" value="EF_hand_dom"/>
</dbReference>
<evidence type="ECO:0000259" key="4">
    <source>
        <dbReference type="PROSITE" id="PS50086"/>
    </source>
</evidence>
<feature type="compositionally biased region" description="Acidic residues" evidence="3">
    <location>
        <begin position="1049"/>
        <end position="1064"/>
    </location>
</feature>